<dbReference type="SUPFAM" id="SSF52047">
    <property type="entry name" value="RNI-like"/>
    <property type="match status" value="1"/>
</dbReference>
<dbReference type="AlphaFoldDB" id="A0A9R1VYG1"/>
<dbReference type="SUPFAM" id="SSF52058">
    <property type="entry name" value="L domain-like"/>
    <property type="match status" value="1"/>
</dbReference>
<dbReference type="PANTHER" id="PTHR47186">
    <property type="entry name" value="LEUCINE-RICH REPEAT-CONTAINING PROTEIN 57"/>
    <property type="match status" value="1"/>
</dbReference>
<organism evidence="2 3">
    <name type="scientific">Lactuca sativa</name>
    <name type="common">Garden lettuce</name>
    <dbReference type="NCBI Taxonomy" id="4236"/>
    <lineage>
        <taxon>Eukaryota</taxon>
        <taxon>Viridiplantae</taxon>
        <taxon>Streptophyta</taxon>
        <taxon>Embryophyta</taxon>
        <taxon>Tracheophyta</taxon>
        <taxon>Spermatophyta</taxon>
        <taxon>Magnoliopsida</taxon>
        <taxon>eudicotyledons</taxon>
        <taxon>Gunneridae</taxon>
        <taxon>Pentapetalae</taxon>
        <taxon>asterids</taxon>
        <taxon>campanulids</taxon>
        <taxon>Asterales</taxon>
        <taxon>Asteraceae</taxon>
        <taxon>Cichorioideae</taxon>
        <taxon>Cichorieae</taxon>
        <taxon>Lactucinae</taxon>
        <taxon>Lactuca</taxon>
    </lineage>
</organism>
<sequence length="509" mass="56610">MSYGGIEFPSWVGDPSFGQLTRVWISDCKKCTYLPPLGQLPSLKELFIKGMDEVNGVGLEFLGTTGLAFPSLEDLTFQDMKGWEAWSTNNNGVLVDTAFPCLQELRIESCPNLVRVSIEPLPSVRVLRISGCSHEVVGSLVHVASSVTKLEINGISGLNDQVWGDVIEYLGAVEEVSIEECNEIRYLWESEAEASKVLVNLRKLDVGNCSNLVSLGEKEEDNCGSNLTSLTTLIILGCDSLERCSCPNSLKSLTIAHCNKLLEKELIGGREKPLINSNILMLDTLCTIDWPNLKSITELNSFNHLRDIVIKDCPNMESFPDHELPELNVLTHLTILNCQSMDASFSCRLWPPKLCSLRIGGLKKPISKWGPQTFPTSLVKLILMGGQSEDASNLCQLSHLLPSSLTELRIIEFEKVESVSKGLQHLTSLQHLSIIECPEAIDLPEMLLPSLLRLIIVGCPNLKERSSKRGSYWPPVSRERNMTKTECLIEGWKNMHCNQIRGWANDYVS</sequence>
<feature type="domain" description="R13L1/DRL21-like LRR repeat region" evidence="1">
    <location>
        <begin position="2"/>
        <end position="51"/>
    </location>
</feature>
<evidence type="ECO:0000313" key="2">
    <source>
        <dbReference type="EMBL" id="KAJ0214951.1"/>
    </source>
</evidence>
<dbReference type="Proteomes" id="UP000235145">
    <property type="component" value="Unassembled WGS sequence"/>
</dbReference>
<evidence type="ECO:0000259" key="1">
    <source>
        <dbReference type="Pfam" id="PF25019"/>
    </source>
</evidence>
<dbReference type="InterPro" id="IPR032675">
    <property type="entry name" value="LRR_dom_sf"/>
</dbReference>
<accession>A0A9R1VYG1</accession>
<name>A0A9R1VYG1_LACSA</name>
<proteinExistence type="predicted"/>
<keyword evidence="3" id="KW-1185">Reference proteome</keyword>
<dbReference type="InterPro" id="IPR056789">
    <property type="entry name" value="LRR_R13L1-DRL21"/>
</dbReference>
<gene>
    <name evidence="2" type="ORF">LSAT_V11C300148320</name>
</gene>
<reference evidence="2 3" key="1">
    <citation type="journal article" date="2017" name="Nat. Commun.">
        <title>Genome assembly with in vitro proximity ligation data and whole-genome triplication in lettuce.</title>
        <authorList>
            <person name="Reyes-Chin-Wo S."/>
            <person name="Wang Z."/>
            <person name="Yang X."/>
            <person name="Kozik A."/>
            <person name="Arikit S."/>
            <person name="Song C."/>
            <person name="Xia L."/>
            <person name="Froenicke L."/>
            <person name="Lavelle D.O."/>
            <person name="Truco M.J."/>
            <person name="Xia R."/>
            <person name="Zhu S."/>
            <person name="Xu C."/>
            <person name="Xu H."/>
            <person name="Xu X."/>
            <person name="Cox K."/>
            <person name="Korf I."/>
            <person name="Meyers B.C."/>
            <person name="Michelmore R.W."/>
        </authorList>
    </citation>
    <scope>NUCLEOTIDE SEQUENCE [LARGE SCALE GENOMIC DNA]</scope>
    <source>
        <strain evidence="3">cv. Salinas</strain>
        <tissue evidence="2">Seedlings</tissue>
    </source>
</reference>
<dbReference type="Pfam" id="PF25019">
    <property type="entry name" value="LRR_R13L1-DRL21"/>
    <property type="match status" value="1"/>
</dbReference>
<dbReference type="EMBL" id="NBSK02000003">
    <property type="protein sequence ID" value="KAJ0214951.1"/>
    <property type="molecule type" value="Genomic_DNA"/>
</dbReference>
<evidence type="ECO:0000313" key="3">
    <source>
        <dbReference type="Proteomes" id="UP000235145"/>
    </source>
</evidence>
<dbReference type="PANTHER" id="PTHR47186:SF33">
    <property type="entry name" value="NB-ARC DOMAIN-CONTAINING PROTEIN"/>
    <property type="match status" value="1"/>
</dbReference>
<protein>
    <recommendedName>
        <fullName evidence="1">R13L1/DRL21-like LRR repeat region domain-containing protein</fullName>
    </recommendedName>
</protein>
<dbReference type="Gene3D" id="3.80.10.10">
    <property type="entry name" value="Ribonuclease Inhibitor"/>
    <property type="match status" value="2"/>
</dbReference>
<comment type="caution">
    <text evidence="2">The sequence shown here is derived from an EMBL/GenBank/DDBJ whole genome shotgun (WGS) entry which is preliminary data.</text>
</comment>